<feature type="chain" id="PRO_5021508057" description="Fimbrial protein" evidence="1">
    <location>
        <begin position="22"/>
        <end position="157"/>
    </location>
</feature>
<sequence>MKKQLLAIATTAALTPAFASATNNNGEVIWNGDVDPACGWDVADHQPGKLGFVDFNEQQPAKATLVNNKNGNDQADLAMSTTTSVAGGNGAIAIPTTDIMIKLVDGENETYPEQESNTVFNNVPAGDLKFYARAVDPATSYSAGTHTVTTTFTVTCN</sequence>
<proteinExistence type="predicted"/>
<evidence type="ECO:0000256" key="1">
    <source>
        <dbReference type="SAM" id="SignalP"/>
    </source>
</evidence>
<comment type="caution">
    <text evidence="2">The sequence shown here is derived from an EMBL/GenBank/DDBJ whole genome shotgun (WGS) entry which is preliminary data.</text>
</comment>
<evidence type="ECO:0000313" key="3">
    <source>
        <dbReference type="Proteomes" id="UP000318242"/>
    </source>
</evidence>
<dbReference type="EMBL" id="BJLH01000002">
    <property type="protein sequence ID" value="GEA59272.1"/>
    <property type="molecule type" value="Genomic_DNA"/>
</dbReference>
<name>A0A4Y3IJT4_9VIBR</name>
<feature type="signal peptide" evidence="1">
    <location>
        <begin position="1"/>
        <end position="21"/>
    </location>
</feature>
<accession>A0A4Y3IJT4</accession>
<dbReference type="OrthoDB" id="9950187at2"/>
<keyword evidence="1" id="KW-0732">Signal</keyword>
<gene>
    <name evidence="2" type="ORF">VCO01S_04650</name>
</gene>
<keyword evidence="3" id="KW-1185">Reference proteome</keyword>
<dbReference type="Proteomes" id="UP000318242">
    <property type="component" value="Unassembled WGS sequence"/>
</dbReference>
<evidence type="ECO:0000313" key="2">
    <source>
        <dbReference type="EMBL" id="GEA59272.1"/>
    </source>
</evidence>
<reference evidence="2 3" key="1">
    <citation type="submission" date="2019-06" db="EMBL/GenBank/DDBJ databases">
        <title>Whole genome shotgun sequence of Vibrio comitans NBRC 102076.</title>
        <authorList>
            <person name="Hosoyama A."/>
            <person name="Uohara A."/>
            <person name="Ohji S."/>
            <person name="Ichikawa N."/>
        </authorList>
    </citation>
    <scope>NUCLEOTIDE SEQUENCE [LARGE SCALE GENOMIC DNA]</scope>
    <source>
        <strain evidence="2 3">NBRC 102076</strain>
    </source>
</reference>
<dbReference type="RefSeq" id="WP_141268972.1">
    <property type="nucleotide sequence ID" value="NZ_BJLH01000002.1"/>
</dbReference>
<dbReference type="AlphaFoldDB" id="A0A4Y3IJT4"/>
<organism evidence="2 3">
    <name type="scientific">Vibrio comitans NBRC 102076</name>
    <dbReference type="NCBI Taxonomy" id="1219078"/>
    <lineage>
        <taxon>Bacteria</taxon>
        <taxon>Pseudomonadati</taxon>
        <taxon>Pseudomonadota</taxon>
        <taxon>Gammaproteobacteria</taxon>
        <taxon>Vibrionales</taxon>
        <taxon>Vibrionaceae</taxon>
        <taxon>Vibrio</taxon>
    </lineage>
</organism>
<protein>
    <recommendedName>
        <fullName evidence="4">Fimbrial protein</fullName>
    </recommendedName>
</protein>
<evidence type="ECO:0008006" key="4">
    <source>
        <dbReference type="Google" id="ProtNLM"/>
    </source>
</evidence>